<proteinExistence type="inferred from homology"/>
<dbReference type="GO" id="GO:0004713">
    <property type="term" value="F:protein tyrosine kinase activity"/>
    <property type="evidence" value="ECO:0007669"/>
    <property type="project" value="TreeGrafter"/>
</dbReference>
<evidence type="ECO:0000256" key="4">
    <source>
        <dbReference type="ARBA" id="ARBA00022692"/>
    </source>
</evidence>
<feature type="transmembrane region" description="Helical" evidence="7">
    <location>
        <begin position="53"/>
        <end position="71"/>
    </location>
</feature>
<gene>
    <name evidence="9" type="ORF">SIL72_13465</name>
</gene>
<feature type="domain" description="Polysaccharide chain length determinant N-terminal" evidence="8">
    <location>
        <begin position="37"/>
        <end position="98"/>
    </location>
</feature>
<evidence type="ECO:0000256" key="2">
    <source>
        <dbReference type="ARBA" id="ARBA00006683"/>
    </source>
</evidence>
<evidence type="ECO:0000256" key="6">
    <source>
        <dbReference type="ARBA" id="ARBA00023136"/>
    </source>
</evidence>
<organism evidence="9 10">
    <name type="scientific">Rubrobacter radiotolerans</name>
    <name type="common">Arthrobacter radiotolerans</name>
    <dbReference type="NCBI Taxonomy" id="42256"/>
    <lineage>
        <taxon>Bacteria</taxon>
        <taxon>Bacillati</taxon>
        <taxon>Actinomycetota</taxon>
        <taxon>Rubrobacteria</taxon>
        <taxon>Rubrobacterales</taxon>
        <taxon>Rubrobacteraceae</taxon>
        <taxon>Rubrobacter</taxon>
    </lineage>
</organism>
<accession>A0AB35T571</accession>
<dbReference type="InterPro" id="IPR050445">
    <property type="entry name" value="Bact_polysacc_biosynth/exp"/>
</dbReference>
<protein>
    <submittedName>
        <fullName evidence="9">Wzz/FepE/Etk N-terminal domain-containing protein</fullName>
    </submittedName>
</protein>
<evidence type="ECO:0000256" key="3">
    <source>
        <dbReference type="ARBA" id="ARBA00022475"/>
    </source>
</evidence>
<keyword evidence="5 7" id="KW-1133">Transmembrane helix</keyword>
<comment type="subcellular location">
    <subcellularLocation>
        <location evidence="1">Cell membrane</location>
        <topology evidence="1">Multi-pass membrane protein</topology>
    </subcellularLocation>
</comment>
<sequence>MTSTRGSGGRGAGRPLARRYRRVAERVVLTEGGWRREEFSLRELLYILWSRKVLVLAVTALVTAAVAVYTFSGEPAYTAEAQVAIVPERPNVSQLELESFVEGVSIAVAADDELLAEAANRSGWDAGPAAFRDALDPVYHAGNGRSGGVEVRFTASDPGMAARGANAYADLLTERVATLEGQGISEQIATTAVTVTDRAEPGEVGQSGRPVLHLAAALLLGLLAGGVAATALDARTRSWRDARDAELTLRAPVLGTIPDYGPSQDAADEAREEERV</sequence>
<dbReference type="RefSeq" id="WP_084263958.1">
    <property type="nucleotide sequence ID" value="NZ_CP007514.1"/>
</dbReference>
<evidence type="ECO:0000256" key="5">
    <source>
        <dbReference type="ARBA" id="ARBA00022989"/>
    </source>
</evidence>
<keyword evidence="6 7" id="KW-0472">Membrane</keyword>
<evidence type="ECO:0000313" key="9">
    <source>
        <dbReference type="EMBL" id="MDX5895029.1"/>
    </source>
</evidence>
<dbReference type="Proteomes" id="UP001281130">
    <property type="component" value="Unassembled WGS sequence"/>
</dbReference>
<dbReference type="GO" id="GO:0005886">
    <property type="term" value="C:plasma membrane"/>
    <property type="evidence" value="ECO:0007669"/>
    <property type="project" value="UniProtKB-SubCell"/>
</dbReference>
<feature type="transmembrane region" description="Helical" evidence="7">
    <location>
        <begin position="211"/>
        <end position="232"/>
    </location>
</feature>
<comment type="similarity">
    <text evidence="2">Belongs to the CpsC/CapA family.</text>
</comment>
<name>A0AB35T571_RUBRA</name>
<evidence type="ECO:0000256" key="1">
    <source>
        <dbReference type="ARBA" id="ARBA00004651"/>
    </source>
</evidence>
<keyword evidence="4 7" id="KW-0812">Transmembrane</keyword>
<evidence type="ECO:0000259" key="8">
    <source>
        <dbReference type="Pfam" id="PF02706"/>
    </source>
</evidence>
<dbReference type="PANTHER" id="PTHR32309">
    <property type="entry name" value="TYROSINE-PROTEIN KINASE"/>
    <property type="match status" value="1"/>
</dbReference>
<keyword evidence="3" id="KW-1003">Cell membrane</keyword>
<dbReference type="EMBL" id="JAWXXX010000001">
    <property type="protein sequence ID" value="MDX5895029.1"/>
    <property type="molecule type" value="Genomic_DNA"/>
</dbReference>
<comment type="caution">
    <text evidence="9">The sequence shown here is derived from an EMBL/GenBank/DDBJ whole genome shotgun (WGS) entry which is preliminary data.</text>
</comment>
<dbReference type="InterPro" id="IPR003856">
    <property type="entry name" value="LPS_length_determ_N"/>
</dbReference>
<evidence type="ECO:0000256" key="7">
    <source>
        <dbReference type="SAM" id="Phobius"/>
    </source>
</evidence>
<dbReference type="PANTHER" id="PTHR32309:SF13">
    <property type="entry name" value="FERRIC ENTEROBACTIN TRANSPORT PROTEIN FEPE"/>
    <property type="match status" value="1"/>
</dbReference>
<evidence type="ECO:0000313" key="10">
    <source>
        <dbReference type="Proteomes" id="UP001281130"/>
    </source>
</evidence>
<dbReference type="Pfam" id="PF02706">
    <property type="entry name" value="Wzz"/>
    <property type="match status" value="1"/>
</dbReference>
<dbReference type="AlphaFoldDB" id="A0AB35T571"/>
<reference evidence="9" key="1">
    <citation type="submission" date="2023-11" db="EMBL/GenBank/DDBJ databases">
        <title>MicrobeMod: A computational toolkit for identifying prokaryotic methylation and restriction-modification with nanopore sequencing.</title>
        <authorList>
            <person name="Crits-Christoph A."/>
            <person name="Kang S.C."/>
            <person name="Lee H."/>
            <person name="Ostrov N."/>
        </authorList>
    </citation>
    <scope>NUCLEOTIDE SEQUENCE</scope>
    <source>
        <strain evidence="9">ATCC 51242</strain>
    </source>
</reference>